<dbReference type="EMBL" id="LXQA010306317">
    <property type="protein sequence ID" value="MCI42582.1"/>
    <property type="molecule type" value="Genomic_DNA"/>
</dbReference>
<dbReference type="AlphaFoldDB" id="A0A392S2C6"/>
<sequence>VLVEFKVVVVVLVEFEVEVVIDVLALVVDHLR</sequence>
<proteinExistence type="predicted"/>
<dbReference type="Proteomes" id="UP000265520">
    <property type="component" value="Unassembled WGS sequence"/>
</dbReference>
<feature type="non-terminal residue" evidence="1">
    <location>
        <position position="1"/>
    </location>
</feature>
<feature type="non-terminal residue" evidence="1">
    <location>
        <position position="32"/>
    </location>
</feature>
<reference evidence="1 2" key="1">
    <citation type="journal article" date="2018" name="Front. Plant Sci.">
        <title>Red Clover (Trifolium pratense) and Zigzag Clover (T. medium) - A Picture of Genomic Similarities and Differences.</title>
        <authorList>
            <person name="Dluhosova J."/>
            <person name="Istvanek J."/>
            <person name="Nedelnik J."/>
            <person name="Repkova J."/>
        </authorList>
    </citation>
    <scope>NUCLEOTIDE SEQUENCE [LARGE SCALE GENOMIC DNA]</scope>
    <source>
        <strain evidence="2">cv. 10/8</strain>
        <tissue evidence="1">Leaf</tissue>
    </source>
</reference>
<name>A0A392S2C6_9FABA</name>
<evidence type="ECO:0000313" key="1">
    <source>
        <dbReference type="EMBL" id="MCI42582.1"/>
    </source>
</evidence>
<keyword evidence="2" id="KW-1185">Reference proteome</keyword>
<organism evidence="1 2">
    <name type="scientific">Trifolium medium</name>
    <dbReference type="NCBI Taxonomy" id="97028"/>
    <lineage>
        <taxon>Eukaryota</taxon>
        <taxon>Viridiplantae</taxon>
        <taxon>Streptophyta</taxon>
        <taxon>Embryophyta</taxon>
        <taxon>Tracheophyta</taxon>
        <taxon>Spermatophyta</taxon>
        <taxon>Magnoliopsida</taxon>
        <taxon>eudicotyledons</taxon>
        <taxon>Gunneridae</taxon>
        <taxon>Pentapetalae</taxon>
        <taxon>rosids</taxon>
        <taxon>fabids</taxon>
        <taxon>Fabales</taxon>
        <taxon>Fabaceae</taxon>
        <taxon>Papilionoideae</taxon>
        <taxon>50 kb inversion clade</taxon>
        <taxon>NPAAA clade</taxon>
        <taxon>Hologalegina</taxon>
        <taxon>IRL clade</taxon>
        <taxon>Trifolieae</taxon>
        <taxon>Trifolium</taxon>
    </lineage>
</organism>
<evidence type="ECO:0000313" key="2">
    <source>
        <dbReference type="Proteomes" id="UP000265520"/>
    </source>
</evidence>
<comment type="caution">
    <text evidence="1">The sequence shown here is derived from an EMBL/GenBank/DDBJ whole genome shotgun (WGS) entry which is preliminary data.</text>
</comment>
<accession>A0A392S2C6</accession>
<protein>
    <submittedName>
        <fullName evidence="1">Uncharacterized protein</fullName>
    </submittedName>
</protein>